<feature type="domain" description="HTH lysR-type" evidence="5">
    <location>
        <begin position="1"/>
        <end position="58"/>
    </location>
</feature>
<sequence length="299" mass="32107">MEFQQLVSFVAVAEEHNFGRAAHRLHLAQSSVSLQVKRLEREVGVELLARAQHPVRLTPAGQVFLAEIKEALELVERAADAARSVAEGRSGTLRVGFNFAAGRLVLPSALTRLHAEHPGIRVELTQARSGPQLRALAAGELDVAFVFGSPTGGEVSSAPVQRVDLVAVVNRRHRWARRDHVGFRELSGQQCILFGREQCPAMYDEIHNIAAGTGTQLDVVEKIDDSLATAAAVRARPLVGFASAPRLSQGGVAGLATVPIVDPVPNLVLHAVWRSGEPSGLVRSLLGCLQVPSREPIAR</sequence>
<dbReference type="AlphaFoldDB" id="A0A7X5ZQL0"/>
<dbReference type="Proteomes" id="UP000545493">
    <property type="component" value="Unassembled WGS sequence"/>
</dbReference>
<dbReference type="PANTHER" id="PTHR30346">
    <property type="entry name" value="TRANSCRIPTIONAL DUAL REGULATOR HCAR-RELATED"/>
    <property type="match status" value="1"/>
</dbReference>
<dbReference type="Gene3D" id="1.10.10.10">
    <property type="entry name" value="Winged helix-like DNA-binding domain superfamily/Winged helix DNA-binding domain"/>
    <property type="match status" value="1"/>
</dbReference>
<dbReference type="EMBL" id="JAAOYM010000001">
    <property type="protein sequence ID" value="NIJ11892.1"/>
    <property type="molecule type" value="Genomic_DNA"/>
</dbReference>
<keyword evidence="7" id="KW-1185">Reference proteome</keyword>
<gene>
    <name evidence="6" type="ORF">FHU38_002236</name>
</gene>
<comment type="similarity">
    <text evidence="1">Belongs to the LysR transcriptional regulatory family.</text>
</comment>
<keyword evidence="2" id="KW-0805">Transcription regulation</keyword>
<dbReference type="InterPro" id="IPR036390">
    <property type="entry name" value="WH_DNA-bd_sf"/>
</dbReference>
<dbReference type="GO" id="GO:0003677">
    <property type="term" value="F:DNA binding"/>
    <property type="evidence" value="ECO:0007669"/>
    <property type="project" value="UniProtKB-KW"/>
</dbReference>
<proteinExistence type="inferred from homology"/>
<dbReference type="GO" id="GO:0032993">
    <property type="term" value="C:protein-DNA complex"/>
    <property type="evidence" value="ECO:0007669"/>
    <property type="project" value="TreeGrafter"/>
</dbReference>
<keyword evidence="4" id="KW-0804">Transcription</keyword>
<comment type="caution">
    <text evidence="6">The sequence shown here is derived from an EMBL/GenBank/DDBJ whole genome shotgun (WGS) entry which is preliminary data.</text>
</comment>
<evidence type="ECO:0000256" key="4">
    <source>
        <dbReference type="ARBA" id="ARBA00023163"/>
    </source>
</evidence>
<dbReference type="InterPro" id="IPR005119">
    <property type="entry name" value="LysR_subst-bd"/>
</dbReference>
<dbReference type="PROSITE" id="PS50931">
    <property type="entry name" value="HTH_LYSR"/>
    <property type="match status" value="1"/>
</dbReference>
<dbReference type="PANTHER" id="PTHR30346:SF0">
    <property type="entry name" value="HCA OPERON TRANSCRIPTIONAL ACTIVATOR HCAR"/>
    <property type="match status" value="1"/>
</dbReference>
<dbReference type="GO" id="GO:0003700">
    <property type="term" value="F:DNA-binding transcription factor activity"/>
    <property type="evidence" value="ECO:0007669"/>
    <property type="project" value="InterPro"/>
</dbReference>
<dbReference type="Pfam" id="PF00126">
    <property type="entry name" value="HTH_1"/>
    <property type="match status" value="1"/>
</dbReference>
<evidence type="ECO:0000256" key="2">
    <source>
        <dbReference type="ARBA" id="ARBA00023015"/>
    </source>
</evidence>
<reference evidence="6 7" key="1">
    <citation type="submission" date="2020-03" db="EMBL/GenBank/DDBJ databases">
        <title>Sequencing the genomes of 1000 actinobacteria strains.</title>
        <authorList>
            <person name="Klenk H.-P."/>
        </authorList>
    </citation>
    <scope>NUCLEOTIDE SEQUENCE [LARGE SCALE GENOMIC DNA]</scope>
    <source>
        <strain evidence="6 7">DSM 45685</strain>
    </source>
</reference>
<evidence type="ECO:0000313" key="7">
    <source>
        <dbReference type="Proteomes" id="UP000545493"/>
    </source>
</evidence>
<dbReference type="InterPro" id="IPR036388">
    <property type="entry name" value="WH-like_DNA-bd_sf"/>
</dbReference>
<dbReference type="Pfam" id="PF03466">
    <property type="entry name" value="LysR_substrate"/>
    <property type="match status" value="1"/>
</dbReference>
<dbReference type="RefSeq" id="WP_167169859.1">
    <property type="nucleotide sequence ID" value="NZ_JAAOYM010000001.1"/>
</dbReference>
<dbReference type="FunFam" id="1.10.10.10:FF:000001">
    <property type="entry name" value="LysR family transcriptional regulator"/>
    <property type="match status" value="1"/>
</dbReference>
<dbReference type="PRINTS" id="PR00039">
    <property type="entry name" value="HTHLYSR"/>
</dbReference>
<evidence type="ECO:0000256" key="3">
    <source>
        <dbReference type="ARBA" id="ARBA00023125"/>
    </source>
</evidence>
<name>A0A7X5ZQL0_9PSEU</name>
<dbReference type="InterPro" id="IPR000847">
    <property type="entry name" value="LysR_HTH_N"/>
</dbReference>
<evidence type="ECO:0000259" key="5">
    <source>
        <dbReference type="PROSITE" id="PS50931"/>
    </source>
</evidence>
<keyword evidence="3 6" id="KW-0238">DNA-binding</keyword>
<dbReference type="CDD" id="cd08414">
    <property type="entry name" value="PBP2_LTTR_aromatics_like"/>
    <property type="match status" value="1"/>
</dbReference>
<evidence type="ECO:0000313" key="6">
    <source>
        <dbReference type="EMBL" id="NIJ11892.1"/>
    </source>
</evidence>
<dbReference type="Gene3D" id="3.40.190.10">
    <property type="entry name" value="Periplasmic binding protein-like II"/>
    <property type="match status" value="2"/>
</dbReference>
<accession>A0A7X5ZQL0</accession>
<organism evidence="6 7">
    <name type="scientific">Saccharomonospora amisosensis</name>
    <dbReference type="NCBI Taxonomy" id="1128677"/>
    <lineage>
        <taxon>Bacteria</taxon>
        <taxon>Bacillati</taxon>
        <taxon>Actinomycetota</taxon>
        <taxon>Actinomycetes</taxon>
        <taxon>Pseudonocardiales</taxon>
        <taxon>Pseudonocardiaceae</taxon>
        <taxon>Saccharomonospora</taxon>
    </lineage>
</organism>
<evidence type="ECO:0000256" key="1">
    <source>
        <dbReference type="ARBA" id="ARBA00009437"/>
    </source>
</evidence>
<dbReference type="SUPFAM" id="SSF46785">
    <property type="entry name" value="Winged helix' DNA-binding domain"/>
    <property type="match status" value="1"/>
</dbReference>
<protein>
    <submittedName>
        <fullName evidence="6">DNA-binding transcriptional LysR family regulator</fullName>
    </submittedName>
</protein>
<dbReference type="SUPFAM" id="SSF53850">
    <property type="entry name" value="Periplasmic binding protein-like II"/>
    <property type="match status" value="1"/>
</dbReference>